<evidence type="ECO:0000256" key="1">
    <source>
        <dbReference type="ARBA" id="ARBA00022737"/>
    </source>
</evidence>
<evidence type="ECO:0000256" key="4">
    <source>
        <dbReference type="SAM" id="MobiDB-lite"/>
    </source>
</evidence>
<dbReference type="Pfam" id="PF13374">
    <property type="entry name" value="TPR_10"/>
    <property type="match status" value="1"/>
</dbReference>
<dbReference type="InterPro" id="IPR011990">
    <property type="entry name" value="TPR-like_helical_dom_sf"/>
</dbReference>
<dbReference type="SMART" id="SM00028">
    <property type="entry name" value="TPR"/>
    <property type="match status" value="5"/>
</dbReference>
<dbReference type="PANTHER" id="PTHR45641">
    <property type="entry name" value="TETRATRICOPEPTIDE REPEAT PROTEIN (AFU_ORTHOLOGUE AFUA_6G03870)"/>
    <property type="match status" value="1"/>
</dbReference>
<reference evidence="5" key="1">
    <citation type="submission" date="2021-02" db="EMBL/GenBank/DDBJ databases">
        <authorList>
            <person name="Dougan E. K."/>
            <person name="Rhodes N."/>
            <person name="Thang M."/>
            <person name="Chan C."/>
        </authorList>
    </citation>
    <scope>NUCLEOTIDE SEQUENCE</scope>
</reference>
<feature type="compositionally biased region" description="Low complexity" evidence="4">
    <location>
        <begin position="111"/>
        <end position="125"/>
    </location>
</feature>
<dbReference type="PANTHER" id="PTHR45641:SF19">
    <property type="entry name" value="NEPHROCYSTIN-3"/>
    <property type="match status" value="1"/>
</dbReference>
<keyword evidence="2 3" id="KW-0802">TPR repeat</keyword>
<feature type="repeat" description="TPR" evidence="3">
    <location>
        <begin position="291"/>
        <end position="324"/>
    </location>
</feature>
<evidence type="ECO:0000313" key="5">
    <source>
        <dbReference type="EMBL" id="CAE6935416.1"/>
    </source>
</evidence>
<protein>
    <submittedName>
        <fullName evidence="5">Nphp3 protein</fullName>
    </submittedName>
</protein>
<evidence type="ECO:0000256" key="2">
    <source>
        <dbReference type="ARBA" id="ARBA00022803"/>
    </source>
</evidence>
<dbReference type="Pfam" id="PF13424">
    <property type="entry name" value="TPR_12"/>
    <property type="match status" value="1"/>
</dbReference>
<sequence>MQASEEEDPAWARAIRILESVPVSQGQRRQEPPQQPSRAPQPLPTAGSSRSATGRDSGDPGQPIRLQSYQRLLMDGAALPAEPGASLPLRFSGRAQVSAPTSPRREAGSLPSPGRAPEAARAASAGGPGPKQSAKGPSPAAAPRGEAVGTGRGHLVAALPSATGEMEEAELRKEDFVWSEHEFNDGEKENRRVLREFTKEFKRMAEATPDGVRDPKLLTAALDLALACVKCYELDKADAIYRRVLGECRRRGMPWDVKCLQDLATLRCKQHRQADAAELLEELAAKAPPHPATFINLGTVYNQLRQYDRAETWFQQAVNLKGGAPDKEDIWNLAICKKNMGRYDEALPMLQQALSAFQEQEPDQPVTIAKLHSSLGGCLHDMGRHSEAAEEYQKAHGLYAATVGRSSPLFCGAAEGLAKALLKERQHDRAFQALREAFEVHARCDSVHPTPLFECLEMAMDIHDQSPGVDLASLRSPIEDAMRNLESRGQDKDGNAGLVMSRAGKLLLRAGGAREEAYALQLLRRGRPLIQEAHDAEEANLAHELLEVDLLVQKSTSSAAEKPELQGSGLAL</sequence>
<gene>
    <name evidence="5" type="primary">Nphp3</name>
    <name evidence="5" type="ORF">SNAT2548_LOCUS1008</name>
</gene>
<evidence type="ECO:0000256" key="3">
    <source>
        <dbReference type="PROSITE-ProRule" id="PRU00339"/>
    </source>
</evidence>
<organism evidence="5 6">
    <name type="scientific">Symbiodinium natans</name>
    <dbReference type="NCBI Taxonomy" id="878477"/>
    <lineage>
        <taxon>Eukaryota</taxon>
        <taxon>Sar</taxon>
        <taxon>Alveolata</taxon>
        <taxon>Dinophyceae</taxon>
        <taxon>Suessiales</taxon>
        <taxon>Symbiodiniaceae</taxon>
        <taxon>Symbiodinium</taxon>
    </lineage>
</organism>
<dbReference type="InterPro" id="IPR019734">
    <property type="entry name" value="TPR_rpt"/>
</dbReference>
<dbReference type="Gene3D" id="1.25.40.10">
    <property type="entry name" value="Tetratricopeptide repeat domain"/>
    <property type="match status" value="2"/>
</dbReference>
<keyword evidence="1" id="KW-0677">Repeat</keyword>
<dbReference type="SUPFAM" id="SSF48452">
    <property type="entry name" value="TPR-like"/>
    <property type="match status" value="1"/>
</dbReference>
<evidence type="ECO:0000313" key="6">
    <source>
        <dbReference type="Proteomes" id="UP000604046"/>
    </source>
</evidence>
<proteinExistence type="predicted"/>
<comment type="caution">
    <text evidence="5">The sequence shown here is derived from an EMBL/GenBank/DDBJ whole genome shotgun (WGS) entry which is preliminary data.</text>
</comment>
<dbReference type="PROSITE" id="PS50005">
    <property type="entry name" value="TPR"/>
    <property type="match status" value="1"/>
</dbReference>
<feature type="region of interest" description="Disordered" evidence="4">
    <location>
        <begin position="94"/>
        <end position="150"/>
    </location>
</feature>
<dbReference type="AlphaFoldDB" id="A0A812H2J3"/>
<feature type="compositionally biased region" description="Pro residues" evidence="4">
    <location>
        <begin position="33"/>
        <end position="43"/>
    </location>
</feature>
<feature type="region of interest" description="Disordered" evidence="4">
    <location>
        <begin position="17"/>
        <end position="69"/>
    </location>
</feature>
<dbReference type="OrthoDB" id="433151at2759"/>
<name>A0A812H2J3_9DINO</name>
<keyword evidence="6" id="KW-1185">Reference proteome</keyword>
<dbReference type="Proteomes" id="UP000604046">
    <property type="component" value="Unassembled WGS sequence"/>
</dbReference>
<accession>A0A812H2J3</accession>
<dbReference type="EMBL" id="CAJNDS010000051">
    <property type="protein sequence ID" value="CAE6935416.1"/>
    <property type="molecule type" value="Genomic_DNA"/>
</dbReference>